<dbReference type="InterPro" id="IPR005053">
    <property type="entry name" value="MobA_MobL"/>
</dbReference>
<proteinExistence type="inferred from homology"/>
<organism evidence="5 6">
    <name type="scientific">Croceicoccus marinus</name>
    <dbReference type="NCBI Taxonomy" id="450378"/>
    <lineage>
        <taxon>Bacteria</taxon>
        <taxon>Pseudomonadati</taxon>
        <taxon>Pseudomonadota</taxon>
        <taxon>Alphaproteobacteria</taxon>
        <taxon>Sphingomonadales</taxon>
        <taxon>Erythrobacteraceae</taxon>
        <taxon>Croceicoccus</taxon>
    </lineage>
</organism>
<dbReference type="Pfam" id="PF03389">
    <property type="entry name" value="MobA_MobL"/>
    <property type="match status" value="1"/>
</dbReference>
<dbReference type="EMBL" id="CP019602">
    <property type="protein sequence ID" value="ARU16658.1"/>
    <property type="molecule type" value="Genomic_DNA"/>
</dbReference>
<evidence type="ECO:0000313" key="6">
    <source>
        <dbReference type="Proteomes" id="UP000195807"/>
    </source>
</evidence>
<evidence type="ECO:0000256" key="3">
    <source>
        <dbReference type="SAM" id="MobiDB-lite"/>
    </source>
</evidence>
<gene>
    <name evidence="5" type="ORF">A9D14_11325</name>
</gene>
<protein>
    <recommendedName>
        <fullName evidence="4">MobA/MobL protein domain-containing protein</fullName>
    </recommendedName>
</protein>
<dbReference type="KEGG" id="cman:A9D14_11325"/>
<feature type="region of interest" description="Disordered" evidence="3">
    <location>
        <begin position="783"/>
        <end position="811"/>
    </location>
</feature>
<reference evidence="5 6" key="1">
    <citation type="submission" date="2017-01" db="EMBL/GenBank/DDBJ databases">
        <title>Complete genome sequence of esterase-producing bacterium Croceicoccus marinus E4A9.</title>
        <authorList>
            <person name="Wu Y.-H."/>
            <person name="Cheng H."/>
            <person name="Xu L."/>
            <person name="Huo Y.-Y."/>
            <person name="Wang C.-S."/>
            <person name="Xu X.-W."/>
        </authorList>
    </citation>
    <scope>NUCLEOTIDE SEQUENCE [LARGE SCALE GENOMIC DNA]</scope>
    <source>
        <strain evidence="5 6">E4A9</strain>
    </source>
</reference>
<evidence type="ECO:0000256" key="1">
    <source>
        <dbReference type="ARBA" id="ARBA00010873"/>
    </source>
</evidence>
<dbReference type="Proteomes" id="UP000195807">
    <property type="component" value="Chromosome"/>
</dbReference>
<dbReference type="STRING" id="450378.GCA_001661675_02276"/>
<feature type="region of interest" description="Disordered" evidence="3">
    <location>
        <begin position="535"/>
        <end position="608"/>
    </location>
</feature>
<keyword evidence="6" id="KW-1185">Reference proteome</keyword>
<dbReference type="AlphaFoldDB" id="A0A1Z1FCV8"/>
<sequence length="811" mass="89390">MTDKAGRLFVFQRIRYYSARNSKQGRGADAARYAMKGAHVLGDGRDCISSNVGDTFEEIVAGMDVAEGVNRTVSLDAKTLFHGIMQSCHDLTPEQQFELACDYAEYVFGRQQLPYLVVLHPPSAEGDQRNWHVHFLYSFRPMSKIGEGEWAVGKYLRTDLDTPEQFSRLRFLWAEALNHACEKAGVAKRFTHLSYAAAGVDFIPQTHLGEGLTAKVRRGERSTVNEANHRIAMRNSMVRAVRDLRAKLLATVSQTTDAVERLHRAATLALDVSATLSDLHARPGPWKVLDARWSIPTGPAAVNDNNASVDSKVGQHSDALPSGIANSVSIIPPSLKLKALENDTIPPLPTAIYGRMTLPAKPLKIDYRLQAARPAQVETTELFQRIAVSGPLPRVISPPAKHSVLTRISVSVLSIPKALSFSKPAKMGLARLQLEASLPRSPVSSGTESKASVAKLHAACDRNLPAGPQASPPLVPMAQFLSEGPLIPSVVSRNDEHATPTLRSRVIDHRIPKGVESIVDAQSVKTGDSATKAFAKGDASPAASEALGSQTGPVRVQTTEKKRPVPVPSDSTEDASNRKSFPVIRTDRDEAWPGSSTETDPIANPARRDFVRAQEQDRDEEEKRKPIHKPNSEAIRLAAETFRARQLLLGILEQERHVITKDAEGRVALPAALLQRAELLPEQIADAKMQDRLARFHARNKLELQEMARQTCEELWFGEEFWQPSHPSSAEVLDIFRRWRDCPEVQEALRRTHRLTSGADHTNEQDAREKFFLGLLLQQGEDGNYSSKVSSGRVVASRPRGPWSSDTGYGR</sequence>
<evidence type="ECO:0000259" key="4">
    <source>
        <dbReference type="Pfam" id="PF03389"/>
    </source>
</evidence>
<accession>A0A1Z1FCV8</accession>
<comment type="similarity">
    <text evidence="1">Belongs to the MobA/MobL family.</text>
</comment>
<dbReference type="Gene3D" id="3.30.930.30">
    <property type="match status" value="1"/>
</dbReference>
<keyword evidence="2" id="KW-0184">Conjugation</keyword>
<evidence type="ECO:0000313" key="5">
    <source>
        <dbReference type="EMBL" id="ARU16658.1"/>
    </source>
</evidence>
<name>A0A1Z1FCV8_9SPHN</name>
<feature type="domain" description="MobA/MobL protein" evidence="4">
    <location>
        <begin position="90"/>
        <end position="213"/>
    </location>
</feature>
<evidence type="ECO:0000256" key="2">
    <source>
        <dbReference type="ARBA" id="ARBA00022971"/>
    </source>
</evidence>